<accession>A1R2D4</accession>
<dbReference type="GO" id="GO:0080120">
    <property type="term" value="P:CAAX-box protein maturation"/>
    <property type="evidence" value="ECO:0007669"/>
    <property type="project" value="UniProtKB-ARBA"/>
</dbReference>
<keyword evidence="2" id="KW-0472">Membrane</keyword>
<feature type="transmembrane region" description="Helical" evidence="2">
    <location>
        <begin position="265"/>
        <end position="283"/>
    </location>
</feature>
<feature type="region of interest" description="Disordered" evidence="1">
    <location>
        <begin position="292"/>
        <end position="311"/>
    </location>
</feature>
<dbReference type="EMBL" id="CP000474">
    <property type="protein sequence ID" value="ABM09967.1"/>
    <property type="molecule type" value="Genomic_DNA"/>
</dbReference>
<keyword evidence="2" id="KW-1133">Transmembrane helix</keyword>
<dbReference type="eggNOG" id="COG1266">
    <property type="taxonomic scope" value="Bacteria"/>
</dbReference>
<evidence type="ECO:0000259" key="3">
    <source>
        <dbReference type="Pfam" id="PF02517"/>
    </source>
</evidence>
<feature type="transmembrane region" description="Helical" evidence="2">
    <location>
        <begin position="59"/>
        <end position="86"/>
    </location>
</feature>
<dbReference type="InterPro" id="IPR042150">
    <property type="entry name" value="MmRce1-like"/>
</dbReference>
<dbReference type="GO" id="GO:0006508">
    <property type="term" value="P:proteolysis"/>
    <property type="evidence" value="ECO:0007669"/>
    <property type="project" value="UniProtKB-KW"/>
</dbReference>
<dbReference type="Pfam" id="PF02517">
    <property type="entry name" value="Rce1-like"/>
    <property type="match status" value="1"/>
</dbReference>
<sequence>MKVADGGRWAWPLFLVLAYGITWAVQIPAYLYLVPRNVVPTNESNFLMLGQLGGGGVDAGAAVAVLLLCFSFGPSIAGIIVIALARGRPGLRELFSRLAKARIPGKWIAFVVVFPAALSVTAVSLGWVLGGMPAINYRFLVPLALAVPFLLFLIVCTGLAEELGWRGFALPHLQRTRTAERASWILGLAWGLWHVPSVVLLPLMTGAANIFQAAFSVVGLTIGVVGYTIVLTWLYNNTGSLLWIVVLHGYANAWQSYVVLSSGNFTAQVVYGVLPWVLAAWLLKKYGTESLTNRKPRPDAPGRPRSVPNTG</sequence>
<dbReference type="AlphaFoldDB" id="A1R2D4"/>
<gene>
    <name evidence="4" type="ordered locus">AAur_0590</name>
</gene>
<feature type="transmembrane region" description="Helical" evidence="2">
    <location>
        <begin position="12"/>
        <end position="33"/>
    </location>
</feature>
<evidence type="ECO:0000313" key="4">
    <source>
        <dbReference type="EMBL" id="ABM09967.1"/>
    </source>
</evidence>
<feature type="transmembrane region" description="Helical" evidence="2">
    <location>
        <begin position="181"/>
        <end position="204"/>
    </location>
</feature>
<dbReference type="MEROPS" id="G05.004"/>
<feature type="domain" description="CAAX prenyl protease 2/Lysostaphin resistance protein A-like" evidence="3">
    <location>
        <begin position="146"/>
        <end position="253"/>
    </location>
</feature>
<dbReference type="Proteomes" id="UP000000637">
    <property type="component" value="Chromosome"/>
</dbReference>
<dbReference type="STRING" id="290340.AAur_0590"/>
<dbReference type="OrthoDB" id="3693644at2"/>
<protein>
    <submittedName>
        <fullName evidence="4">CAAX amino terminal protease family protein</fullName>
    </submittedName>
</protein>
<dbReference type="RefSeq" id="WP_011773344.1">
    <property type="nucleotide sequence ID" value="NC_008711.1"/>
</dbReference>
<dbReference type="PANTHER" id="PTHR35797">
    <property type="entry name" value="PROTEASE-RELATED"/>
    <property type="match status" value="1"/>
</dbReference>
<dbReference type="GO" id="GO:0004175">
    <property type="term" value="F:endopeptidase activity"/>
    <property type="evidence" value="ECO:0007669"/>
    <property type="project" value="UniProtKB-ARBA"/>
</dbReference>
<proteinExistence type="predicted"/>
<name>A1R2D4_PAEAT</name>
<keyword evidence="5" id="KW-1185">Reference proteome</keyword>
<dbReference type="HOGENOM" id="CLU_064706_4_0_11"/>
<feature type="transmembrane region" description="Helical" evidence="2">
    <location>
        <begin position="139"/>
        <end position="160"/>
    </location>
</feature>
<dbReference type="KEGG" id="aau:AAur_0590"/>
<keyword evidence="2" id="KW-0812">Transmembrane</keyword>
<feature type="transmembrane region" description="Helical" evidence="2">
    <location>
        <begin position="210"/>
        <end position="234"/>
    </location>
</feature>
<feature type="transmembrane region" description="Helical" evidence="2">
    <location>
        <begin position="107"/>
        <end position="127"/>
    </location>
</feature>
<dbReference type="InterPro" id="IPR003675">
    <property type="entry name" value="Rce1/LyrA-like_dom"/>
</dbReference>
<keyword evidence="4" id="KW-0378">Hydrolase</keyword>
<keyword evidence="4" id="KW-0645">Protease</keyword>
<dbReference type="PANTHER" id="PTHR35797:SF1">
    <property type="entry name" value="PROTEASE"/>
    <property type="match status" value="1"/>
</dbReference>
<evidence type="ECO:0000313" key="5">
    <source>
        <dbReference type="Proteomes" id="UP000000637"/>
    </source>
</evidence>
<organism evidence="4 5">
    <name type="scientific">Paenarthrobacter aurescens (strain TC1)</name>
    <dbReference type="NCBI Taxonomy" id="290340"/>
    <lineage>
        <taxon>Bacteria</taxon>
        <taxon>Bacillati</taxon>
        <taxon>Actinomycetota</taxon>
        <taxon>Actinomycetes</taxon>
        <taxon>Micrococcales</taxon>
        <taxon>Micrococcaceae</taxon>
        <taxon>Paenarthrobacter</taxon>
    </lineage>
</organism>
<evidence type="ECO:0000256" key="2">
    <source>
        <dbReference type="SAM" id="Phobius"/>
    </source>
</evidence>
<evidence type="ECO:0000256" key="1">
    <source>
        <dbReference type="SAM" id="MobiDB-lite"/>
    </source>
</evidence>
<reference evidence="4 5" key="1">
    <citation type="journal article" date="2006" name="PLoS Genet.">
        <title>Secrets of soil survival revealed by the genome sequence of Arthrobacter aurescens TC1.</title>
        <authorList>
            <person name="Mongodin E.F."/>
            <person name="Shapir N."/>
            <person name="Daugherty S.C."/>
            <person name="DeBoy R.T."/>
            <person name="Emerson J.B."/>
            <person name="Shvartzbeyn A."/>
            <person name="Radune D."/>
            <person name="Vamathevan J."/>
            <person name="Riggs F."/>
            <person name="Grinberg V."/>
            <person name="Khouri H."/>
            <person name="Wackett L.P."/>
            <person name="Nelson K.E."/>
            <person name="Sadowsky M.J."/>
        </authorList>
    </citation>
    <scope>NUCLEOTIDE SEQUENCE [LARGE SCALE GENOMIC DNA]</scope>
    <source>
        <strain evidence="4 5">TC1</strain>
    </source>
</reference>